<dbReference type="FunFam" id="2.10.90.10:FF:000001">
    <property type="entry name" value="Bone morphogenetic protein 4"/>
    <property type="match status" value="1"/>
</dbReference>
<evidence type="ECO:0000256" key="4">
    <source>
        <dbReference type="ARBA" id="ARBA00022729"/>
    </source>
</evidence>
<keyword evidence="4" id="KW-0732">Signal</keyword>
<dbReference type="Pfam" id="PF00019">
    <property type="entry name" value="TGF_beta"/>
    <property type="match status" value="1"/>
</dbReference>
<comment type="subcellular location">
    <subcellularLocation>
        <location evidence="1">Secreted</location>
    </subcellularLocation>
</comment>
<evidence type="ECO:0000256" key="6">
    <source>
        <dbReference type="ARBA" id="ARBA00023157"/>
    </source>
</evidence>
<dbReference type="InterPro" id="IPR017948">
    <property type="entry name" value="TGFb_CS"/>
</dbReference>
<dbReference type="GO" id="GO:0005615">
    <property type="term" value="C:extracellular space"/>
    <property type="evidence" value="ECO:0007669"/>
    <property type="project" value="TreeGrafter"/>
</dbReference>
<comment type="similarity">
    <text evidence="2 8">Belongs to the TGF-beta family.</text>
</comment>
<evidence type="ECO:0000256" key="2">
    <source>
        <dbReference type="ARBA" id="ARBA00006656"/>
    </source>
</evidence>
<dbReference type="Proteomes" id="UP000314986">
    <property type="component" value="Unassembled WGS sequence"/>
</dbReference>
<dbReference type="PANTHER" id="PTHR11848">
    <property type="entry name" value="TGF-BETA FAMILY"/>
    <property type="match status" value="1"/>
</dbReference>
<dbReference type="Gene3D" id="2.60.120.970">
    <property type="match status" value="1"/>
</dbReference>
<dbReference type="InterPro" id="IPR015615">
    <property type="entry name" value="TGF-beta-rel"/>
</dbReference>
<organism evidence="10 11">
    <name type="scientific">Callorhinchus milii</name>
    <name type="common">Ghost shark</name>
    <dbReference type="NCBI Taxonomy" id="7868"/>
    <lineage>
        <taxon>Eukaryota</taxon>
        <taxon>Metazoa</taxon>
        <taxon>Chordata</taxon>
        <taxon>Craniata</taxon>
        <taxon>Vertebrata</taxon>
        <taxon>Chondrichthyes</taxon>
        <taxon>Holocephali</taxon>
        <taxon>Chimaeriformes</taxon>
        <taxon>Callorhinchidae</taxon>
        <taxon>Callorhinchus</taxon>
    </lineage>
</organism>
<name>A0A4W3H542_CALMI</name>
<keyword evidence="5 8" id="KW-0339">Growth factor</keyword>
<dbReference type="Gene3D" id="2.10.90.10">
    <property type="entry name" value="Cystine-knot cytokines"/>
    <property type="match status" value="1"/>
</dbReference>
<dbReference type="AlphaFoldDB" id="A0A4W3H542"/>
<reference evidence="11" key="2">
    <citation type="journal article" date="2007" name="PLoS Biol.">
        <title>Survey sequencing and comparative analysis of the elephant shark (Callorhinchus milii) genome.</title>
        <authorList>
            <person name="Venkatesh B."/>
            <person name="Kirkness E.F."/>
            <person name="Loh Y.H."/>
            <person name="Halpern A.L."/>
            <person name="Lee A.P."/>
            <person name="Johnson J."/>
            <person name="Dandona N."/>
            <person name="Viswanathan L.D."/>
            <person name="Tay A."/>
            <person name="Venter J.C."/>
            <person name="Strausberg R.L."/>
            <person name="Brenner S."/>
        </authorList>
    </citation>
    <scope>NUCLEOTIDE SEQUENCE [LARGE SCALE GENOMIC DNA]</scope>
</reference>
<dbReference type="PROSITE" id="PS51362">
    <property type="entry name" value="TGF_BETA_2"/>
    <property type="match status" value="1"/>
</dbReference>
<dbReference type="InterPro" id="IPR001839">
    <property type="entry name" value="TGF-b_C"/>
</dbReference>
<evidence type="ECO:0000256" key="8">
    <source>
        <dbReference type="RuleBase" id="RU000354"/>
    </source>
</evidence>
<dbReference type="STRING" id="7868.ENSCMIP00000011928"/>
<dbReference type="GO" id="GO:0005125">
    <property type="term" value="F:cytokine activity"/>
    <property type="evidence" value="ECO:0007669"/>
    <property type="project" value="TreeGrafter"/>
</dbReference>
<evidence type="ECO:0000259" key="9">
    <source>
        <dbReference type="PROSITE" id="PS51362"/>
    </source>
</evidence>
<reference evidence="11" key="3">
    <citation type="journal article" date="2014" name="Nature">
        <title>Elephant shark genome provides unique insights into gnathostome evolution.</title>
        <authorList>
            <consortium name="International Elephant Shark Genome Sequencing Consortium"/>
            <person name="Venkatesh B."/>
            <person name="Lee A.P."/>
            <person name="Ravi V."/>
            <person name="Maurya A.K."/>
            <person name="Lian M.M."/>
            <person name="Swann J.B."/>
            <person name="Ohta Y."/>
            <person name="Flajnik M.F."/>
            <person name="Sutoh Y."/>
            <person name="Kasahara M."/>
            <person name="Hoon S."/>
            <person name="Gangu V."/>
            <person name="Roy S.W."/>
            <person name="Irimia M."/>
            <person name="Korzh V."/>
            <person name="Kondrychyn I."/>
            <person name="Lim Z.W."/>
            <person name="Tay B.H."/>
            <person name="Tohari S."/>
            <person name="Kong K.W."/>
            <person name="Ho S."/>
            <person name="Lorente-Galdos B."/>
            <person name="Quilez J."/>
            <person name="Marques-Bonet T."/>
            <person name="Raney B.J."/>
            <person name="Ingham P.W."/>
            <person name="Tay A."/>
            <person name="Hillier L.W."/>
            <person name="Minx P."/>
            <person name="Boehm T."/>
            <person name="Wilson R.K."/>
            <person name="Brenner S."/>
            <person name="Warren W.C."/>
        </authorList>
    </citation>
    <scope>NUCLEOTIDE SEQUENCE [LARGE SCALE GENOMIC DNA]</scope>
</reference>
<accession>A0A4W3H542</accession>
<evidence type="ECO:0000313" key="10">
    <source>
        <dbReference type="Ensembl" id="ENSCMIP00000011928.1"/>
    </source>
</evidence>
<dbReference type="InterPro" id="IPR029034">
    <property type="entry name" value="Cystine-knot_cytokine"/>
</dbReference>
<evidence type="ECO:0000256" key="7">
    <source>
        <dbReference type="ARBA" id="ARBA00023180"/>
    </source>
</evidence>
<keyword evidence="6" id="KW-1015">Disulfide bond</keyword>
<dbReference type="GeneTree" id="ENSGT00940000164416"/>
<reference evidence="11" key="1">
    <citation type="journal article" date="2006" name="Science">
        <title>Ancient noncoding elements conserved in the human genome.</title>
        <authorList>
            <person name="Venkatesh B."/>
            <person name="Kirkness E.F."/>
            <person name="Loh Y.H."/>
            <person name="Halpern A.L."/>
            <person name="Lee A.P."/>
            <person name="Johnson J."/>
            <person name="Dandona N."/>
            <person name="Viswanathan L.D."/>
            <person name="Tay A."/>
            <person name="Venter J.C."/>
            <person name="Strausberg R.L."/>
            <person name="Brenner S."/>
        </authorList>
    </citation>
    <scope>NUCLEOTIDE SEQUENCE [LARGE SCALE GENOMIC DNA]</scope>
</reference>
<dbReference type="PANTHER" id="PTHR11848:SF300">
    <property type="entry name" value="CVG1 PROTEIN"/>
    <property type="match status" value="1"/>
</dbReference>
<dbReference type="InParanoid" id="A0A4W3H542"/>
<feature type="domain" description="TGF-beta family profile" evidence="9">
    <location>
        <begin position="309"/>
        <end position="426"/>
    </location>
</feature>
<keyword evidence="3" id="KW-0964">Secreted</keyword>
<evidence type="ECO:0000256" key="1">
    <source>
        <dbReference type="ARBA" id="ARBA00004613"/>
    </source>
</evidence>
<evidence type="ECO:0000256" key="3">
    <source>
        <dbReference type="ARBA" id="ARBA00022525"/>
    </source>
</evidence>
<keyword evidence="11" id="KW-1185">Reference proteome</keyword>
<dbReference type="Ensembl" id="ENSCMIT00000012215.1">
    <property type="protein sequence ID" value="ENSCMIP00000011928.1"/>
    <property type="gene ID" value="ENSCMIG00000006154.1"/>
</dbReference>
<dbReference type="SUPFAM" id="SSF57501">
    <property type="entry name" value="Cystine-knot cytokines"/>
    <property type="match status" value="1"/>
</dbReference>
<reference evidence="10" key="4">
    <citation type="submission" date="2025-08" db="UniProtKB">
        <authorList>
            <consortium name="Ensembl"/>
        </authorList>
    </citation>
    <scope>IDENTIFICATION</scope>
</reference>
<dbReference type="SMART" id="SM00204">
    <property type="entry name" value="TGFB"/>
    <property type="match status" value="1"/>
</dbReference>
<evidence type="ECO:0000313" key="11">
    <source>
        <dbReference type="Proteomes" id="UP000314986"/>
    </source>
</evidence>
<keyword evidence="7" id="KW-0325">Glycoprotein</keyword>
<proteinExistence type="inferred from homology"/>
<reference evidence="10" key="5">
    <citation type="submission" date="2025-09" db="UniProtKB">
        <authorList>
            <consortium name="Ensembl"/>
        </authorList>
    </citation>
    <scope>IDENTIFICATION</scope>
</reference>
<dbReference type="PROSITE" id="PS00250">
    <property type="entry name" value="TGF_BETA_1"/>
    <property type="match status" value="1"/>
</dbReference>
<dbReference type="OMA" id="AGHCPEW"/>
<dbReference type="GO" id="GO:0008083">
    <property type="term" value="F:growth factor activity"/>
    <property type="evidence" value="ECO:0007669"/>
    <property type="project" value="UniProtKB-KW"/>
</dbReference>
<dbReference type="FunCoup" id="A0A4W3H542">
    <property type="interactions" value="5"/>
</dbReference>
<protein>
    <submittedName>
        <fullName evidence="10">Growth differentiation factor 3</fullName>
    </submittedName>
</protein>
<sequence>MPFSHSFFSSLFSPPPLPPSPSLALAGSNKMSPLSSWCLLLTWLCVVHTHGLTEPKIQEKAFLKALGLSSRPQPSNPRPVPSELWRIFQREWAESGAGAGLCRVSEYGVEGNIIRVLPNLGDCVPGPELEPTPPVCVDEWLYFNLSVLEEVEELTLAQLEVRFQHHSYPAPGSKGASYTLSIHKVLGTGLRGMELSRKLLISQSFQPVHLALLFNLTEAAASWRGGGRNLGLTLQVAGEEAGQMGGEGTEVGAEAGADVGVDVGAELGAWVRVGAAVDVGGGRCAELAQGLKVTLVVVTLNRQQCRASRRRRSVFSLPAVFSHVCQRRRLYLQFRDVGWQHWVIAPQGYMANYCYGECPFPLSDRLNGTNHAILQTLVHSNHPTDTPQPCCVPIRLSPISMLYYDNNDNVVLRHYDDMVVDECGCR</sequence>
<dbReference type="CDD" id="cd13764">
    <property type="entry name" value="TGF_beta_GDF1_3_like"/>
    <property type="match status" value="1"/>
</dbReference>
<evidence type="ECO:0000256" key="5">
    <source>
        <dbReference type="ARBA" id="ARBA00023030"/>
    </source>
</evidence>